<reference evidence="2" key="1">
    <citation type="submission" date="2018-02" db="EMBL/GenBank/DDBJ databases">
        <authorList>
            <person name="Cohen D.B."/>
            <person name="Kent A.D."/>
        </authorList>
    </citation>
    <scope>NUCLEOTIDE SEQUENCE</scope>
</reference>
<protein>
    <submittedName>
        <fullName evidence="2">Uncharacterized protein</fullName>
    </submittedName>
</protein>
<proteinExistence type="predicted"/>
<organism evidence="2">
    <name type="scientific">Fagus sylvatica</name>
    <name type="common">Beechnut</name>
    <dbReference type="NCBI Taxonomy" id="28930"/>
    <lineage>
        <taxon>Eukaryota</taxon>
        <taxon>Viridiplantae</taxon>
        <taxon>Streptophyta</taxon>
        <taxon>Embryophyta</taxon>
        <taxon>Tracheophyta</taxon>
        <taxon>Spermatophyta</taxon>
        <taxon>Magnoliopsida</taxon>
        <taxon>eudicotyledons</taxon>
        <taxon>Gunneridae</taxon>
        <taxon>Pentapetalae</taxon>
        <taxon>rosids</taxon>
        <taxon>fabids</taxon>
        <taxon>Fagales</taxon>
        <taxon>Fagaceae</taxon>
        <taxon>Fagus</taxon>
    </lineage>
</organism>
<evidence type="ECO:0000313" key="2">
    <source>
        <dbReference type="EMBL" id="SPC81323.1"/>
    </source>
</evidence>
<sequence>MDRMASEGSSWHQVRSEELPSGLSVREDGGNYTDETPSISDSSRGDGIPNPNERVCSSKYDDVAFYEVDFNADLRFPLQPFMKELLDCLRLSPGQLAPNAWRTAISCMVLWRICSKGADSLTVDEFLYCYKPYQIAVSPGFWTLNNHQKGMKLVTGLLTSNREWKDDYGTSFAARMATAKLNKEKLKRMIEQKDAVPVNLSKKRRGDLASKPASDEVVICPMAVPESASVVHVLASLIKVVEPTKVPSSSRVIEKAPTLALDASLALRQAKSVVTKEDMDDNYGFDGGYGRRQPVHAMGGGHCEVEIAVDGCHGRQPNPVIYRSGANPARAVEEYKSSDACDENNTKYFLASFELLRKQAKAKYPDLDFDVFQPYEDDDFVAPVEEGDGAVALTNP</sequence>
<accession>A0A2N9F2G8</accession>
<feature type="region of interest" description="Disordered" evidence="1">
    <location>
        <begin position="1"/>
        <end position="52"/>
    </location>
</feature>
<feature type="compositionally biased region" description="Polar residues" evidence="1">
    <location>
        <begin position="33"/>
        <end position="42"/>
    </location>
</feature>
<gene>
    <name evidence="2" type="ORF">FSB_LOCUS9205</name>
</gene>
<dbReference type="AlphaFoldDB" id="A0A2N9F2G8"/>
<dbReference type="EMBL" id="OIVN01000507">
    <property type="protein sequence ID" value="SPC81323.1"/>
    <property type="molecule type" value="Genomic_DNA"/>
</dbReference>
<name>A0A2N9F2G8_FAGSY</name>
<evidence type="ECO:0000256" key="1">
    <source>
        <dbReference type="SAM" id="MobiDB-lite"/>
    </source>
</evidence>